<evidence type="ECO:0000256" key="1">
    <source>
        <dbReference type="SAM" id="Phobius"/>
    </source>
</evidence>
<keyword evidence="3" id="KW-1185">Reference proteome</keyword>
<evidence type="ECO:0000313" key="3">
    <source>
        <dbReference type="Proteomes" id="UP001501772"/>
    </source>
</evidence>
<evidence type="ECO:0000313" key="2">
    <source>
        <dbReference type="EMBL" id="GAA4209748.1"/>
    </source>
</evidence>
<name>A0ABP8BLC2_9SPHI</name>
<feature type="transmembrane region" description="Helical" evidence="1">
    <location>
        <begin position="12"/>
        <end position="34"/>
    </location>
</feature>
<keyword evidence="1" id="KW-1133">Transmembrane helix</keyword>
<organism evidence="2 3">
    <name type="scientific">Pedobacter jeongneungensis</name>
    <dbReference type="NCBI Taxonomy" id="947309"/>
    <lineage>
        <taxon>Bacteria</taxon>
        <taxon>Pseudomonadati</taxon>
        <taxon>Bacteroidota</taxon>
        <taxon>Sphingobacteriia</taxon>
        <taxon>Sphingobacteriales</taxon>
        <taxon>Sphingobacteriaceae</taxon>
        <taxon>Pedobacter</taxon>
    </lineage>
</organism>
<dbReference type="EMBL" id="BAABBY010000009">
    <property type="protein sequence ID" value="GAA4209748.1"/>
    <property type="molecule type" value="Genomic_DNA"/>
</dbReference>
<feature type="transmembrane region" description="Helical" evidence="1">
    <location>
        <begin position="85"/>
        <end position="103"/>
    </location>
</feature>
<comment type="caution">
    <text evidence="2">The sequence shown here is derived from an EMBL/GenBank/DDBJ whole genome shotgun (WGS) entry which is preliminary data.</text>
</comment>
<reference evidence="3" key="1">
    <citation type="journal article" date="2019" name="Int. J. Syst. Evol. Microbiol.">
        <title>The Global Catalogue of Microorganisms (GCM) 10K type strain sequencing project: providing services to taxonomists for standard genome sequencing and annotation.</title>
        <authorList>
            <consortium name="The Broad Institute Genomics Platform"/>
            <consortium name="The Broad Institute Genome Sequencing Center for Infectious Disease"/>
            <person name="Wu L."/>
            <person name="Ma J."/>
        </authorList>
    </citation>
    <scope>NUCLEOTIDE SEQUENCE [LARGE SCALE GENOMIC DNA]</scope>
    <source>
        <strain evidence="3">JCM 17626</strain>
    </source>
</reference>
<proteinExistence type="predicted"/>
<gene>
    <name evidence="2" type="ORF">GCM10022289_35820</name>
</gene>
<protein>
    <submittedName>
        <fullName evidence="2">Uncharacterized protein</fullName>
    </submittedName>
</protein>
<accession>A0ABP8BLC2</accession>
<sequence>MYMKQSLTYTLKVTLTTLLLCTPITFAIMMGYLRLLPLISSNYSFNVNLDIKDAAVFIVLTFCTLLFNMRKIGGTAPVTYNKPNIITNAMMTSIAIFLVYLWFREKLMYLSIDEFLITYGPTFLITFICMRVYALRNEESQAKLI</sequence>
<feature type="transmembrane region" description="Helical" evidence="1">
    <location>
        <begin position="115"/>
        <end position="134"/>
    </location>
</feature>
<keyword evidence="1" id="KW-0812">Transmembrane</keyword>
<feature type="transmembrane region" description="Helical" evidence="1">
    <location>
        <begin position="54"/>
        <end position="73"/>
    </location>
</feature>
<keyword evidence="1" id="KW-0472">Membrane</keyword>
<dbReference type="Proteomes" id="UP001501772">
    <property type="component" value="Unassembled WGS sequence"/>
</dbReference>